<keyword evidence="3" id="KW-1185">Reference proteome</keyword>
<name>A0A0R1W0Z0_9LACO</name>
<keyword evidence="1" id="KW-0472">Membrane</keyword>
<feature type="transmembrane region" description="Helical" evidence="1">
    <location>
        <begin position="122"/>
        <end position="148"/>
    </location>
</feature>
<dbReference type="Pfam" id="PF19700">
    <property type="entry name" value="DUF6198"/>
    <property type="match status" value="1"/>
</dbReference>
<keyword evidence="1" id="KW-1133">Transmembrane helix</keyword>
<evidence type="ECO:0000313" key="3">
    <source>
        <dbReference type="Proteomes" id="UP000051451"/>
    </source>
</evidence>
<evidence type="ECO:0000256" key="1">
    <source>
        <dbReference type="SAM" id="Phobius"/>
    </source>
</evidence>
<accession>A0A0R1W0Z0</accession>
<reference evidence="2 3" key="1">
    <citation type="journal article" date="2015" name="Genome Announc.">
        <title>Expanding the biotechnology potential of lactobacilli through comparative genomics of 213 strains and associated genera.</title>
        <authorList>
            <person name="Sun Z."/>
            <person name="Harris H.M."/>
            <person name="McCann A."/>
            <person name="Guo C."/>
            <person name="Argimon S."/>
            <person name="Zhang W."/>
            <person name="Yang X."/>
            <person name="Jeffery I.B."/>
            <person name="Cooney J.C."/>
            <person name="Kagawa T.F."/>
            <person name="Liu W."/>
            <person name="Song Y."/>
            <person name="Salvetti E."/>
            <person name="Wrobel A."/>
            <person name="Rasinkangas P."/>
            <person name="Parkhill J."/>
            <person name="Rea M.C."/>
            <person name="O'Sullivan O."/>
            <person name="Ritari J."/>
            <person name="Douillard F.P."/>
            <person name="Paul Ross R."/>
            <person name="Yang R."/>
            <person name="Briner A.E."/>
            <person name="Felis G.E."/>
            <person name="de Vos W.M."/>
            <person name="Barrangou R."/>
            <person name="Klaenhammer T.R."/>
            <person name="Caufield P.W."/>
            <person name="Cui Y."/>
            <person name="Zhang H."/>
            <person name="O'Toole P.W."/>
        </authorList>
    </citation>
    <scope>NUCLEOTIDE SEQUENCE [LARGE SCALE GENOMIC DNA]</scope>
    <source>
        <strain evidence="2 3">DSM 18630</strain>
    </source>
</reference>
<dbReference type="PATRIC" id="fig|1423750.3.peg.2098"/>
<sequence length="227" mass="25207">MVGDMMRKNNFKLLLWRYCLLLIGLFFNACGVAVVTKAALGTSPLAAIPYSLSLVIDHLSLGEWTIIFSIGLIICQLLLELPVIKWSEILIETILSFVFGDLIDWAMSWLQQLVLRDYWQSLLLLVIGCLIISWGAYFEVIADTAMLPGDAFVRAVSRRFAVEYGKLRVVSDIAMSLIGAAICLVFLHNLSGVREGTLFSALLVGNLIKLTLNKARPLTSWLLGKTN</sequence>
<feature type="transmembrane region" description="Helical" evidence="1">
    <location>
        <begin position="62"/>
        <end position="82"/>
    </location>
</feature>
<protein>
    <recommendedName>
        <fullName evidence="4">Integral membrane protein</fullName>
    </recommendedName>
</protein>
<dbReference type="Proteomes" id="UP000051451">
    <property type="component" value="Unassembled WGS sequence"/>
</dbReference>
<gene>
    <name evidence="2" type="ORF">FC89_GL002057</name>
</gene>
<organism evidence="2 3">
    <name type="scientific">Liquorilactobacillus ghanensis DSM 18630</name>
    <dbReference type="NCBI Taxonomy" id="1423750"/>
    <lineage>
        <taxon>Bacteria</taxon>
        <taxon>Bacillati</taxon>
        <taxon>Bacillota</taxon>
        <taxon>Bacilli</taxon>
        <taxon>Lactobacillales</taxon>
        <taxon>Lactobacillaceae</taxon>
        <taxon>Liquorilactobacillus</taxon>
    </lineage>
</organism>
<keyword evidence="1" id="KW-0812">Transmembrane</keyword>
<dbReference type="AlphaFoldDB" id="A0A0R1W0Z0"/>
<dbReference type="PANTHER" id="PTHR40078">
    <property type="entry name" value="INTEGRAL MEMBRANE PROTEIN-RELATED"/>
    <property type="match status" value="1"/>
</dbReference>
<evidence type="ECO:0000313" key="2">
    <source>
        <dbReference type="EMBL" id="KRM07948.1"/>
    </source>
</evidence>
<dbReference type="EMBL" id="AZGB01000003">
    <property type="protein sequence ID" value="KRM07948.1"/>
    <property type="molecule type" value="Genomic_DNA"/>
</dbReference>
<dbReference type="InterPro" id="IPR038750">
    <property type="entry name" value="YczE/YyaS-like"/>
</dbReference>
<proteinExistence type="predicted"/>
<evidence type="ECO:0008006" key="4">
    <source>
        <dbReference type="Google" id="ProtNLM"/>
    </source>
</evidence>
<dbReference type="PANTHER" id="PTHR40078:SF1">
    <property type="entry name" value="INTEGRAL MEMBRANE PROTEIN"/>
    <property type="match status" value="1"/>
</dbReference>
<feature type="transmembrane region" description="Helical" evidence="1">
    <location>
        <begin position="169"/>
        <end position="190"/>
    </location>
</feature>
<comment type="caution">
    <text evidence="2">The sequence shown here is derived from an EMBL/GenBank/DDBJ whole genome shotgun (WGS) entry which is preliminary data.</text>
</comment>
<dbReference type="STRING" id="1423750.FC89_GL002057"/>